<comment type="similarity">
    <text evidence="2">Belongs to the mitochondrion-specific ribosomal protein mL41 family.</text>
</comment>
<evidence type="ECO:0000256" key="7">
    <source>
        <dbReference type="SAM" id="MobiDB-lite"/>
    </source>
</evidence>
<keyword evidence="3" id="KW-0809">Transit peptide</keyword>
<dbReference type="VEuPathDB" id="FungiDB:DNF11_3621"/>
<name>A0A3G2S8Z4_MALR7</name>
<accession>A0A3G2S8Z4</accession>
<evidence type="ECO:0000256" key="2">
    <source>
        <dbReference type="ARBA" id="ARBA00010152"/>
    </source>
</evidence>
<comment type="subcellular location">
    <subcellularLocation>
        <location evidence="1">Mitochondrion</location>
    </subcellularLocation>
</comment>
<dbReference type="STRING" id="425264.A0A3G2S8Z4"/>
<evidence type="ECO:0000256" key="5">
    <source>
        <dbReference type="ARBA" id="ARBA00023128"/>
    </source>
</evidence>
<reference evidence="8 9" key="1">
    <citation type="submission" date="2018-10" db="EMBL/GenBank/DDBJ databases">
        <title>Complete genome sequence of Malassezia restricta CBS 7877.</title>
        <authorList>
            <person name="Morand S.C."/>
            <person name="Bertignac M."/>
            <person name="Iltis A."/>
            <person name="Kolder I."/>
            <person name="Pirovano W."/>
            <person name="Jourdain R."/>
            <person name="Clavaud C."/>
        </authorList>
    </citation>
    <scope>NUCLEOTIDE SEQUENCE [LARGE SCALE GENOMIC DNA]</scope>
    <source>
        <strain evidence="8 9">CBS 7877</strain>
    </source>
</reference>
<dbReference type="PANTHER" id="PTHR21338">
    <property type="entry name" value="MITOCHONDRIAL RIBOSOMAL PROTEIN L41"/>
    <property type="match status" value="1"/>
</dbReference>
<evidence type="ECO:0000256" key="1">
    <source>
        <dbReference type="ARBA" id="ARBA00004173"/>
    </source>
</evidence>
<evidence type="ECO:0000256" key="6">
    <source>
        <dbReference type="ARBA" id="ARBA00023274"/>
    </source>
</evidence>
<evidence type="ECO:0000313" key="8">
    <source>
        <dbReference type="EMBL" id="AYO44571.1"/>
    </source>
</evidence>
<evidence type="ECO:0000256" key="4">
    <source>
        <dbReference type="ARBA" id="ARBA00022980"/>
    </source>
</evidence>
<evidence type="ECO:0000256" key="3">
    <source>
        <dbReference type="ARBA" id="ARBA00022946"/>
    </source>
</evidence>
<keyword evidence="4" id="KW-0689">Ribosomal protein</keyword>
<sequence>MFRATEPVWSKASRLPLTSKKANKDFYKGTRAANVLLRKRIALADPKGHQLYDDKDRPRTWNLRTHRIDEARMVSFVVPPGLADTRLKPYVYLGNASDGGTERPQPGQPGAPKMPAGGMNATYYSRLVDRALLSKAK</sequence>
<keyword evidence="6" id="KW-0687">Ribonucleoprotein</keyword>
<organism evidence="8 9">
    <name type="scientific">Malassezia restricta (strain ATCC 96810 / NBRC 103918 / CBS 7877)</name>
    <name type="common">Seborrheic dermatitis infection agent</name>
    <dbReference type="NCBI Taxonomy" id="425264"/>
    <lineage>
        <taxon>Eukaryota</taxon>
        <taxon>Fungi</taxon>
        <taxon>Dikarya</taxon>
        <taxon>Basidiomycota</taxon>
        <taxon>Ustilaginomycotina</taxon>
        <taxon>Malasseziomycetes</taxon>
        <taxon>Malasseziales</taxon>
        <taxon>Malasseziaceae</taxon>
        <taxon>Malassezia</taxon>
    </lineage>
</organism>
<dbReference type="OrthoDB" id="408933at2759"/>
<proteinExistence type="inferred from homology"/>
<keyword evidence="9" id="KW-1185">Reference proteome</keyword>
<dbReference type="EMBL" id="CP033154">
    <property type="protein sequence ID" value="AYO44571.1"/>
    <property type="molecule type" value="Genomic_DNA"/>
</dbReference>
<protein>
    <submittedName>
        <fullName evidence="8">Uncharacterized protein</fullName>
    </submittedName>
</protein>
<gene>
    <name evidence="8" type="ORF">DNF11_3621</name>
</gene>
<dbReference type="AlphaFoldDB" id="A0A3G2S8Z4"/>
<dbReference type="GO" id="GO:0005762">
    <property type="term" value="C:mitochondrial large ribosomal subunit"/>
    <property type="evidence" value="ECO:0007669"/>
    <property type="project" value="InterPro"/>
</dbReference>
<dbReference type="GO" id="GO:0006412">
    <property type="term" value="P:translation"/>
    <property type="evidence" value="ECO:0007669"/>
    <property type="project" value="TreeGrafter"/>
</dbReference>
<evidence type="ECO:0000313" key="9">
    <source>
        <dbReference type="Proteomes" id="UP000269793"/>
    </source>
</evidence>
<dbReference type="InterPro" id="IPR019189">
    <property type="entry name" value="Ribosomal_mL41"/>
</dbReference>
<dbReference type="PANTHER" id="PTHR21338:SF0">
    <property type="entry name" value="LARGE RIBOSOMAL SUBUNIT PROTEIN ML41"/>
    <property type="match status" value="1"/>
</dbReference>
<keyword evidence="5" id="KW-0496">Mitochondrion</keyword>
<dbReference type="GO" id="GO:0003735">
    <property type="term" value="F:structural constituent of ribosome"/>
    <property type="evidence" value="ECO:0007669"/>
    <property type="project" value="InterPro"/>
</dbReference>
<feature type="region of interest" description="Disordered" evidence="7">
    <location>
        <begin position="94"/>
        <end position="119"/>
    </location>
</feature>
<dbReference type="Proteomes" id="UP000269793">
    <property type="component" value="Chromosome VII"/>
</dbReference>